<dbReference type="Gene3D" id="3.40.605.10">
    <property type="entry name" value="Aldehyde Dehydrogenase, Chain A, domain 1"/>
    <property type="match status" value="1"/>
</dbReference>
<dbReference type="SUPFAM" id="SSF53720">
    <property type="entry name" value="ALDH-like"/>
    <property type="match status" value="1"/>
</dbReference>
<organism evidence="3 4">
    <name type="scientific">Sphaerochaeta associata</name>
    <dbReference type="NCBI Taxonomy" id="1129264"/>
    <lineage>
        <taxon>Bacteria</taxon>
        <taxon>Pseudomonadati</taxon>
        <taxon>Spirochaetota</taxon>
        <taxon>Spirochaetia</taxon>
        <taxon>Spirochaetales</taxon>
        <taxon>Sphaerochaetaceae</taxon>
        <taxon>Sphaerochaeta</taxon>
    </lineage>
</organism>
<reference evidence="4" key="1">
    <citation type="journal article" date="2024" name="J Bioinform Genom">
        <title>Complete genome sequence of the type strain bacterium Sphaerochaeta associata GLS2t (VKM B-2742)t.</title>
        <authorList>
            <person name="Troshina O.Y."/>
            <person name="Tepeeva A.N."/>
            <person name="Arzamasceva V.O."/>
            <person name="Whitman W.B."/>
            <person name="Varghese N."/>
            <person name="Shapiro N."/>
            <person name="Woyke T."/>
            <person name="Kripides N.C."/>
            <person name="Vasilenko O.V."/>
        </authorList>
    </citation>
    <scope>NUCLEOTIDE SEQUENCE [LARGE SCALE GENOMIC DNA]</scope>
    <source>
        <strain evidence="4">GLS2T</strain>
    </source>
</reference>
<dbReference type="RefSeq" id="WP_244773364.1">
    <property type="nucleotide sequence ID" value="NZ_CP094929.1"/>
</dbReference>
<dbReference type="InterPro" id="IPR016161">
    <property type="entry name" value="Ald_DH/histidinol_DH"/>
</dbReference>
<dbReference type="EMBL" id="CP094929">
    <property type="protein sequence ID" value="UOM51713.1"/>
    <property type="molecule type" value="Genomic_DNA"/>
</dbReference>
<evidence type="ECO:0000313" key="4">
    <source>
        <dbReference type="Proteomes" id="UP000829708"/>
    </source>
</evidence>
<dbReference type="InterPro" id="IPR016162">
    <property type="entry name" value="Ald_DH_N"/>
</dbReference>
<protein>
    <submittedName>
        <fullName evidence="3">Aldehyde dehydrogenase family protein</fullName>
    </submittedName>
</protein>
<dbReference type="Pfam" id="PF00171">
    <property type="entry name" value="Aldedh"/>
    <property type="match status" value="1"/>
</dbReference>
<accession>A0ABY4DBR8</accession>
<feature type="domain" description="Aldehyde dehydrogenase" evidence="2">
    <location>
        <begin position="12"/>
        <end position="480"/>
    </location>
</feature>
<evidence type="ECO:0000256" key="1">
    <source>
        <dbReference type="ARBA" id="ARBA00023002"/>
    </source>
</evidence>
<sequence length="498" mass="55147">MKHYDLFIDNKWVKSSIGETFTSTCPATGEVLASFEEAGLDDVDKACQVARRTFNSGVWSRMENNERAKIMLKAADIMQRRWDELCRMEAQDTGKPIHEVETGDMPYSIYAFRYFANIAREINGELIPVANEPYMHDYMTYEPYGVVAIISPYNFPLHLLTRSLAPALAAGNTTVCKASSMTPWTTAVLGEIIEEAGFPAGVVNIISGKGSTVGEALASHREVDVVALTGSEQVGRRLLELSARSEIIKKNVLELGGKGPVIVEPDCRYEDTVVGVADGLLLNGGQVCCAQTRLLLHESLYDRFIADLCKELQKRKPGDILDPETRLGSMINRAQMEKVHKTVMDAVADGATLVCGGEPFSGPLFDKGSFYKPTLLCDVREDMKCYREEIFGPVLVVMKYTSLNEAIDYANASKFGLGAGIFSESHKTIHYAAQRLNAGSIFVNMPNTARMNAPFGGNRNSGIGREYGKTGLHEYLRTKNTIWNMAFGYPQEQRDIYF</sequence>
<keyword evidence="4" id="KW-1185">Reference proteome</keyword>
<gene>
    <name evidence="3" type="ORF">MUG09_02840</name>
</gene>
<dbReference type="InterPro" id="IPR015590">
    <property type="entry name" value="Aldehyde_DH_dom"/>
</dbReference>
<name>A0ABY4DBR8_9SPIR</name>
<evidence type="ECO:0000259" key="2">
    <source>
        <dbReference type="Pfam" id="PF00171"/>
    </source>
</evidence>
<dbReference type="Proteomes" id="UP000829708">
    <property type="component" value="Chromosome"/>
</dbReference>
<evidence type="ECO:0000313" key="3">
    <source>
        <dbReference type="EMBL" id="UOM51713.1"/>
    </source>
</evidence>
<keyword evidence="1" id="KW-0560">Oxidoreductase</keyword>
<dbReference type="InterPro" id="IPR016160">
    <property type="entry name" value="Ald_DH_CS_CYS"/>
</dbReference>
<dbReference type="PROSITE" id="PS00070">
    <property type="entry name" value="ALDEHYDE_DEHYDR_CYS"/>
    <property type="match status" value="1"/>
</dbReference>
<proteinExistence type="predicted"/>
<dbReference type="Gene3D" id="3.40.309.10">
    <property type="entry name" value="Aldehyde Dehydrogenase, Chain A, domain 2"/>
    <property type="match status" value="1"/>
</dbReference>
<dbReference type="PANTHER" id="PTHR11699">
    <property type="entry name" value="ALDEHYDE DEHYDROGENASE-RELATED"/>
    <property type="match status" value="1"/>
</dbReference>
<dbReference type="InterPro" id="IPR016163">
    <property type="entry name" value="Ald_DH_C"/>
</dbReference>